<evidence type="ECO:0000256" key="3">
    <source>
        <dbReference type="ARBA" id="ARBA00022692"/>
    </source>
</evidence>
<evidence type="ECO:0000256" key="7">
    <source>
        <dbReference type="SAM" id="Phobius"/>
    </source>
</evidence>
<feature type="transmembrane region" description="Helical" evidence="7">
    <location>
        <begin position="504"/>
        <end position="527"/>
    </location>
</feature>
<evidence type="ECO:0000256" key="6">
    <source>
        <dbReference type="SAM" id="MobiDB-lite"/>
    </source>
</evidence>
<evidence type="ECO:0000256" key="2">
    <source>
        <dbReference type="ARBA" id="ARBA00008335"/>
    </source>
</evidence>
<dbReference type="InterPro" id="IPR020846">
    <property type="entry name" value="MFS_dom"/>
</dbReference>
<dbReference type="RefSeq" id="XP_062732120.1">
    <property type="nucleotide sequence ID" value="XM_062879255.1"/>
</dbReference>
<dbReference type="SUPFAM" id="SSF103473">
    <property type="entry name" value="MFS general substrate transporter"/>
    <property type="match status" value="1"/>
</dbReference>
<feature type="transmembrane region" description="Helical" evidence="7">
    <location>
        <begin position="317"/>
        <end position="337"/>
    </location>
</feature>
<protein>
    <recommendedName>
        <fullName evidence="8">Major facilitator superfamily (MFS) profile domain-containing protein</fullName>
    </recommendedName>
</protein>
<dbReference type="CDD" id="cd17323">
    <property type="entry name" value="MFS_Tpo1_MDR_like"/>
    <property type="match status" value="1"/>
</dbReference>
<name>A0ABR0FHA0_9PEZI</name>
<evidence type="ECO:0000313" key="9">
    <source>
        <dbReference type="EMBL" id="KAK4643144.1"/>
    </source>
</evidence>
<sequence>MQPGILSPDHTRVFGELAGATVRVALSRTVGARYKNDGCPPSSWLFLARCDLPSAKNLFPDSRIGIIPFSDIMAAERTGSQDSMIEMDAQNKMAEKPAAYDPNSDFEAATIVPDPSERGTTSGKDSPAVNDEAVQDPNIVDFDGPEDMANPMNWPMKKRWQNIAVISVLTIITPLGSSMFAPGIPRILAEFEESSSTVATFILSVYILGFAFGPLLVAPLSEIYGRSVMYNMGNVFFFIFTICTALSNGIPMMMAFRFLMGVAGSVPITLGSGSISDMMPVEFRGRAMAVWAIGPLLGPCIGPVAGGYLIRAAGWRWVYWLIAIVTGLIAVFTFFTLRESYAPVILERKAARLRKKTGNPLLRSKLADNTTTPAEKLKTALVRPMYFLFCVPIVTLLSLYVAVTYGVLYLLFTTFSLVFGQNTLGSSYGFGEGEVGLVFIPSAIGMALGIVIFGAMSDKLVTQKISSGEKHKPEIRLTPFLTIPAGVTLPIGLFLYGWTTHYGVHWIVPMIGVVIFCFGLMGIMMACQNYLLDVYPQNAASVTAALAVLRSLAGALLPLGAIDMYIALGLGWGNSLLGFISLGLIPIPLLFFLFGERIRGVKKVPTATEA</sequence>
<dbReference type="GeneID" id="87898737"/>
<accession>A0ABR0FHA0</accession>
<keyword evidence="5 7" id="KW-0472">Membrane</keyword>
<feature type="transmembrane region" description="Helical" evidence="7">
    <location>
        <begin position="539"/>
        <end position="566"/>
    </location>
</feature>
<evidence type="ECO:0000256" key="1">
    <source>
        <dbReference type="ARBA" id="ARBA00004141"/>
    </source>
</evidence>
<keyword evidence="4 7" id="KW-1133">Transmembrane helix</keyword>
<dbReference type="EMBL" id="JAFFGZ010000006">
    <property type="protein sequence ID" value="KAK4643144.1"/>
    <property type="molecule type" value="Genomic_DNA"/>
</dbReference>
<feature type="transmembrane region" description="Helical" evidence="7">
    <location>
        <begin position="386"/>
        <end position="415"/>
    </location>
</feature>
<dbReference type="PROSITE" id="PS50850">
    <property type="entry name" value="MFS"/>
    <property type="match status" value="1"/>
</dbReference>
<evidence type="ECO:0000256" key="4">
    <source>
        <dbReference type="ARBA" id="ARBA00022989"/>
    </source>
</evidence>
<feature type="domain" description="Major facilitator superfamily (MFS) profile" evidence="8">
    <location>
        <begin position="162"/>
        <end position="598"/>
    </location>
</feature>
<evidence type="ECO:0000259" key="8">
    <source>
        <dbReference type="PROSITE" id="PS50850"/>
    </source>
</evidence>
<feature type="region of interest" description="Disordered" evidence="6">
    <location>
        <begin position="105"/>
        <end position="131"/>
    </location>
</feature>
<dbReference type="Proteomes" id="UP001322138">
    <property type="component" value="Unassembled WGS sequence"/>
</dbReference>
<dbReference type="Gene3D" id="1.20.1250.20">
    <property type="entry name" value="MFS general substrate transporter like domains"/>
    <property type="match status" value="1"/>
</dbReference>
<organism evidence="9 10">
    <name type="scientific">Podospora bellae-mahoneyi</name>
    <dbReference type="NCBI Taxonomy" id="2093777"/>
    <lineage>
        <taxon>Eukaryota</taxon>
        <taxon>Fungi</taxon>
        <taxon>Dikarya</taxon>
        <taxon>Ascomycota</taxon>
        <taxon>Pezizomycotina</taxon>
        <taxon>Sordariomycetes</taxon>
        <taxon>Sordariomycetidae</taxon>
        <taxon>Sordariales</taxon>
        <taxon>Podosporaceae</taxon>
        <taxon>Podospora</taxon>
    </lineage>
</organism>
<evidence type="ECO:0000313" key="10">
    <source>
        <dbReference type="Proteomes" id="UP001322138"/>
    </source>
</evidence>
<evidence type="ECO:0000256" key="5">
    <source>
        <dbReference type="ARBA" id="ARBA00023136"/>
    </source>
</evidence>
<feature type="transmembrane region" description="Helical" evidence="7">
    <location>
        <begin position="435"/>
        <end position="456"/>
    </location>
</feature>
<feature type="transmembrane region" description="Helical" evidence="7">
    <location>
        <begin position="229"/>
        <end position="250"/>
    </location>
</feature>
<keyword evidence="3 7" id="KW-0812">Transmembrane</keyword>
<keyword evidence="10" id="KW-1185">Reference proteome</keyword>
<feature type="transmembrane region" description="Helical" evidence="7">
    <location>
        <begin position="477"/>
        <end position="498"/>
    </location>
</feature>
<comment type="similarity">
    <text evidence="2">Belongs to the major facilitator superfamily.</text>
</comment>
<feature type="transmembrane region" description="Helical" evidence="7">
    <location>
        <begin position="572"/>
        <end position="594"/>
    </location>
</feature>
<reference evidence="9 10" key="1">
    <citation type="journal article" date="2023" name="bioRxiv">
        <title>High-quality genome assemblies of four members of thePodospora anserinaspecies complex.</title>
        <authorList>
            <person name="Ament-Velasquez S.L."/>
            <person name="Vogan A.A."/>
            <person name="Wallerman O."/>
            <person name="Hartmann F."/>
            <person name="Gautier V."/>
            <person name="Silar P."/>
            <person name="Giraud T."/>
            <person name="Johannesson H."/>
        </authorList>
    </citation>
    <scope>NUCLEOTIDE SEQUENCE [LARGE SCALE GENOMIC DNA]</scope>
    <source>
        <strain evidence="9 10">CBS 112042</strain>
    </source>
</reference>
<proteinExistence type="inferred from homology"/>
<dbReference type="PANTHER" id="PTHR23502:SF68">
    <property type="entry name" value="MULTIDRUG TRANSPORTER, PUTATIVE (AFU_ORTHOLOGUE AFUA_3G01120)-RELATED"/>
    <property type="match status" value="1"/>
</dbReference>
<feature type="transmembrane region" description="Helical" evidence="7">
    <location>
        <begin position="196"/>
        <end position="217"/>
    </location>
</feature>
<dbReference type="PANTHER" id="PTHR23502">
    <property type="entry name" value="MAJOR FACILITATOR SUPERFAMILY"/>
    <property type="match status" value="1"/>
</dbReference>
<gene>
    <name evidence="9" type="ORF">QC761_409800</name>
</gene>
<dbReference type="Pfam" id="PF07690">
    <property type="entry name" value="MFS_1"/>
    <property type="match status" value="1"/>
</dbReference>
<comment type="subcellular location">
    <subcellularLocation>
        <location evidence="1">Membrane</location>
        <topology evidence="1">Multi-pass membrane protein</topology>
    </subcellularLocation>
</comment>
<dbReference type="InterPro" id="IPR036259">
    <property type="entry name" value="MFS_trans_sf"/>
</dbReference>
<feature type="transmembrane region" description="Helical" evidence="7">
    <location>
        <begin position="163"/>
        <end position="184"/>
    </location>
</feature>
<dbReference type="InterPro" id="IPR011701">
    <property type="entry name" value="MFS"/>
</dbReference>
<comment type="caution">
    <text evidence="9">The sequence shown here is derived from an EMBL/GenBank/DDBJ whole genome shotgun (WGS) entry which is preliminary data.</text>
</comment>
<feature type="transmembrane region" description="Helical" evidence="7">
    <location>
        <begin position="288"/>
        <end position="311"/>
    </location>
</feature>